<dbReference type="AlphaFoldDB" id="A0A0F9P814"/>
<dbReference type="Gene3D" id="3.30.70.940">
    <property type="entry name" value="NusG, N-terminal domain"/>
    <property type="match status" value="1"/>
</dbReference>
<proteinExistence type="predicted"/>
<dbReference type="EMBL" id="LAZR01005783">
    <property type="protein sequence ID" value="KKM97155.1"/>
    <property type="molecule type" value="Genomic_DNA"/>
</dbReference>
<dbReference type="GO" id="GO:0006354">
    <property type="term" value="P:DNA-templated transcription elongation"/>
    <property type="evidence" value="ECO:0007669"/>
    <property type="project" value="InterPro"/>
</dbReference>
<dbReference type="InterPro" id="IPR036735">
    <property type="entry name" value="NGN_dom_sf"/>
</dbReference>
<dbReference type="SUPFAM" id="SSF82679">
    <property type="entry name" value="N-utilization substance G protein NusG, N-terminal domain"/>
    <property type="match status" value="1"/>
</dbReference>
<organism evidence="3">
    <name type="scientific">marine sediment metagenome</name>
    <dbReference type="NCBI Taxonomy" id="412755"/>
    <lineage>
        <taxon>unclassified sequences</taxon>
        <taxon>metagenomes</taxon>
        <taxon>ecological metagenomes</taxon>
    </lineage>
</organism>
<keyword evidence="1" id="KW-0804">Transcription</keyword>
<feature type="domain" description="NusG-like N-terminal" evidence="2">
    <location>
        <begin position="5"/>
        <end position="84"/>
    </location>
</feature>
<dbReference type="Pfam" id="PF02357">
    <property type="entry name" value="NusG"/>
    <property type="match status" value="1"/>
</dbReference>
<evidence type="ECO:0000256" key="1">
    <source>
        <dbReference type="ARBA" id="ARBA00023163"/>
    </source>
</evidence>
<dbReference type="InterPro" id="IPR006645">
    <property type="entry name" value="NGN-like_dom"/>
</dbReference>
<evidence type="ECO:0000259" key="2">
    <source>
        <dbReference type="Pfam" id="PF02357"/>
    </source>
</evidence>
<comment type="caution">
    <text evidence="3">The sequence shown here is derived from an EMBL/GenBank/DDBJ whole genome shotgun (WGS) entry which is preliminary data.</text>
</comment>
<gene>
    <name evidence="3" type="ORF">LCGC14_1170830</name>
</gene>
<dbReference type="InterPro" id="IPR014722">
    <property type="entry name" value="Rib_uL2_dom2"/>
</dbReference>
<protein>
    <recommendedName>
        <fullName evidence="2">NusG-like N-terminal domain-containing protein</fullName>
    </recommendedName>
</protein>
<name>A0A0F9P814_9ZZZZ</name>
<sequence length="160" mass="18773">MNELWYIWTINQQRYKRLRESLDNMVEIKDILYPTVVKDYSTKAGWKKKDVPLYSNYIFLRYDHTNHIHAKLEDCQWIKEYVGICSQQEIEDVKALTNKNYDELMAGETLQKGKTYKLSTGPFKDMLCTVVDINGEKLTVSVSLFGSDRLIKCSTNDIEL</sequence>
<evidence type="ECO:0000313" key="3">
    <source>
        <dbReference type="EMBL" id="KKM97155.1"/>
    </source>
</evidence>
<reference evidence="3" key="1">
    <citation type="journal article" date="2015" name="Nature">
        <title>Complex archaea that bridge the gap between prokaryotes and eukaryotes.</title>
        <authorList>
            <person name="Spang A."/>
            <person name="Saw J.H."/>
            <person name="Jorgensen S.L."/>
            <person name="Zaremba-Niedzwiedzka K."/>
            <person name="Martijn J."/>
            <person name="Lind A.E."/>
            <person name="van Eijk R."/>
            <person name="Schleper C."/>
            <person name="Guy L."/>
            <person name="Ettema T.J."/>
        </authorList>
    </citation>
    <scope>NUCLEOTIDE SEQUENCE</scope>
</reference>
<dbReference type="Gene3D" id="2.30.30.30">
    <property type="match status" value="1"/>
</dbReference>
<accession>A0A0F9P814</accession>